<evidence type="ECO:0000313" key="14">
    <source>
        <dbReference type="Proteomes" id="UP000316747"/>
    </source>
</evidence>
<keyword evidence="14" id="KW-1185">Reference proteome</keyword>
<dbReference type="Pfam" id="PF01544">
    <property type="entry name" value="CorA"/>
    <property type="match status" value="1"/>
</dbReference>
<evidence type="ECO:0000256" key="12">
    <source>
        <dbReference type="SAM" id="Phobius"/>
    </source>
</evidence>
<evidence type="ECO:0000256" key="1">
    <source>
        <dbReference type="ARBA" id="ARBA00004651"/>
    </source>
</evidence>
<accession>A0A543HWY8</accession>
<dbReference type="OrthoDB" id="9803416at2"/>
<dbReference type="EMBL" id="VFPM01000002">
    <property type="protein sequence ID" value="TQM62861.1"/>
    <property type="molecule type" value="Genomic_DNA"/>
</dbReference>
<dbReference type="GO" id="GO:0005886">
    <property type="term" value="C:plasma membrane"/>
    <property type="evidence" value="ECO:0007669"/>
    <property type="project" value="UniProtKB-SubCell"/>
</dbReference>
<dbReference type="CDD" id="cd12830">
    <property type="entry name" value="MtCorA-like"/>
    <property type="match status" value="1"/>
</dbReference>
<keyword evidence="5 12" id="KW-0812">Transmembrane</keyword>
<keyword evidence="6" id="KW-0460">Magnesium</keyword>
<comment type="subcellular location">
    <subcellularLocation>
        <location evidence="1">Cell membrane</location>
        <topology evidence="1">Multi-pass membrane protein</topology>
    </subcellularLocation>
</comment>
<keyword evidence="3" id="KW-0813">Transport</keyword>
<dbReference type="RefSeq" id="WP_141844882.1">
    <property type="nucleotide sequence ID" value="NZ_VFPM01000002.1"/>
</dbReference>
<name>A0A543HWY8_9MICO</name>
<dbReference type="AlphaFoldDB" id="A0A543HWY8"/>
<reference evidence="13 14" key="1">
    <citation type="submission" date="2019-06" db="EMBL/GenBank/DDBJ databases">
        <title>Genome sequencing of plant associated microbes to promote plant fitness in Sorghum bicolor and Oryza sativa.</title>
        <authorList>
            <person name="Coleman-Derr D."/>
        </authorList>
    </citation>
    <scope>NUCLEOTIDE SEQUENCE [LARGE SCALE GENOMIC DNA]</scope>
    <source>
        <strain evidence="13 14">KV-663</strain>
    </source>
</reference>
<evidence type="ECO:0000256" key="5">
    <source>
        <dbReference type="ARBA" id="ARBA00022692"/>
    </source>
</evidence>
<feature type="transmembrane region" description="Helical" evidence="12">
    <location>
        <begin position="285"/>
        <end position="302"/>
    </location>
</feature>
<organism evidence="13 14">
    <name type="scientific">Humibacillus xanthopallidus</name>
    <dbReference type="NCBI Taxonomy" id="412689"/>
    <lineage>
        <taxon>Bacteria</taxon>
        <taxon>Bacillati</taxon>
        <taxon>Actinomycetota</taxon>
        <taxon>Actinomycetes</taxon>
        <taxon>Micrococcales</taxon>
        <taxon>Intrasporangiaceae</taxon>
        <taxon>Humibacillus</taxon>
    </lineage>
</organism>
<evidence type="ECO:0000313" key="13">
    <source>
        <dbReference type="EMBL" id="TQM62861.1"/>
    </source>
</evidence>
<dbReference type="Gene3D" id="3.30.460.20">
    <property type="entry name" value="CorA soluble domain-like"/>
    <property type="match status" value="1"/>
</dbReference>
<evidence type="ECO:0000256" key="7">
    <source>
        <dbReference type="ARBA" id="ARBA00022989"/>
    </source>
</evidence>
<evidence type="ECO:0000256" key="11">
    <source>
        <dbReference type="ARBA" id="ARBA00045497"/>
    </source>
</evidence>
<evidence type="ECO:0000256" key="8">
    <source>
        <dbReference type="ARBA" id="ARBA00023065"/>
    </source>
</evidence>
<dbReference type="Gene3D" id="1.20.58.340">
    <property type="entry name" value="Magnesium transport protein CorA, transmembrane region"/>
    <property type="match status" value="2"/>
</dbReference>
<comment type="catalytic activity">
    <reaction evidence="10">
        <text>Mg(2+)(in) = Mg(2+)(out)</text>
        <dbReference type="Rhea" id="RHEA:29827"/>
        <dbReference type="ChEBI" id="CHEBI:18420"/>
    </reaction>
</comment>
<keyword evidence="8" id="KW-0406">Ion transport</keyword>
<dbReference type="SUPFAM" id="SSF144083">
    <property type="entry name" value="Magnesium transport protein CorA, transmembrane region"/>
    <property type="match status" value="1"/>
</dbReference>
<comment type="caution">
    <text evidence="13">The sequence shown here is derived from an EMBL/GenBank/DDBJ whole genome shotgun (WGS) entry which is preliminary data.</text>
</comment>
<comment type="function">
    <text evidence="11">Mediates influx of magnesium ions. Alternates between open and closed states. Activated by low cytoplasmic Mg(2+) levels. Inactive when cytoplasmic Mg(2+) levels are high.</text>
</comment>
<evidence type="ECO:0000256" key="9">
    <source>
        <dbReference type="ARBA" id="ARBA00023136"/>
    </source>
</evidence>
<dbReference type="FunFam" id="1.20.58.340:FF:000004">
    <property type="entry name" value="Magnesium transport protein CorA"/>
    <property type="match status" value="1"/>
</dbReference>
<evidence type="ECO:0000256" key="4">
    <source>
        <dbReference type="ARBA" id="ARBA00022475"/>
    </source>
</evidence>
<dbReference type="SUPFAM" id="SSF143865">
    <property type="entry name" value="CorA soluble domain-like"/>
    <property type="match status" value="1"/>
</dbReference>
<keyword evidence="4" id="KW-1003">Cell membrane</keyword>
<sequence length="340" mass="36985">MTHATIDRTPGSAVAYTAVYRSGAKLQVAAAPDDLAAVRDAVRKGQAGDFVSVGLHEPDADTMRSVAKIFGLHRLAVEDSLGHAERPKLEKYGDMVLLVMRTLAYVKGADSVATGQVALFMGPDYVVTVRQGAHFEMESVRREIEKHVDVLKEGPAAIVYAVSDRVVDVYEEVVSQLDGDVDDVSDAVFATGAADASLRIHQLNGEVTTLRRAIRPVASPIHQFAHGEIDGVSAKAQPFFRDVADHLARVADAVEAIDNRLSSAFDANMSRIGVQQNDDMRRMSAWAAIAAAVTVLAGIYGMNFSHMPELDWRFGYAWGLLLMVLSSVVLYRQFKKSGWL</sequence>
<evidence type="ECO:0000256" key="3">
    <source>
        <dbReference type="ARBA" id="ARBA00022448"/>
    </source>
</evidence>
<protein>
    <submittedName>
        <fullName evidence="13">Magnesium transporter</fullName>
    </submittedName>
</protein>
<dbReference type="Proteomes" id="UP000316747">
    <property type="component" value="Unassembled WGS sequence"/>
</dbReference>
<dbReference type="GO" id="GO:0050897">
    <property type="term" value="F:cobalt ion binding"/>
    <property type="evidence" value="ECO:0007669"/>
    <property type="project" value="TreeGrafter"/>
</dbReference>
<gene>
    <name evidence="13" type="ORF">FBY41_2904</name>
</gene>
<feature type="transmembrane region" description="Helical" evidence="12">
    <location>
        <begin position="314"/>
        <end position="331"/>
    </location>
</feature>
<dbReference type="InterPro" id="IPR045863">
    <property type="entry name" value="CorA_TM1_TM2"/>
</dbReference>
<proteinExistence type="inferred from homology"/>
<dbReference type="GO" id="GO:0015087">
    <property type="term" value="F:cobalt ion transmembrane transporter activity"/>
    <property type="evidence" value="ECO:0007669"/>
    <property type="project" value="TreeGrafter"/>
</dbReference>
<evidence type="ECO:0000256" key="2">
    <source>
        <dbReference type="ARBA" id="ARBA00009765"/>
    </source>
</evidence>
<dbReference type="PANTHER" id="PTHR46494">
    <property type="entry name" value="CORA FAMILY METAL ION TRANSPORTER (EUROFUNG)"/>
    <property type="match status" value="1"/>
</dbReference>
<comment type="similarity">
    <text evidence="2">Belongs to the CorA metal ion transporter (MIT) (TC 1.A.35) family.</text>
</comment>
<keyword evidence="9 12" id="KW-0472">Membrane</keyword>
<dbReference type="InterPro" id="IPR002523">
    <property type="entry name" value="MgTranspt_CorA/ZnTranspt_ZntB"/>
</dbReference>
<evidence type="ECO:0000256" key="10">
    <source>
        <dbReference type="ARBA" id="ARBA00034269"/>
    </source>
</evidence>
<dbReference type="PANTHER" id="PTHR46494:SF1">
    <property type="entry name" value="CORA FAMILY METAL ION TRANSPORTER (EUROFUNG)"/>
    <property type="match status" value="1"/>
</dbReference>
<evidence type="ECO:0000256" key="6">
    <source>
        <dbReference type="ARBA" id="ARBA00022842"/>
    </source>
</evidence>
<dbReference type="GO" id="GO:0015095">
    <property type="term" value="F:magnesium ion transmembrane transporter activity"/>
    <property type="evidence" value="ECO:0007669"/>
    <property type="project" value="TreeGrafter"/>
</dbReference>
<dbReference type="InterPro" id="IPR045861">
    <property type="entry name" value="CorA_cytoplasmic_dom"/>
</dbReference>
<keyword evidence="7 12" id="KW-1133">Transmembrane helix</keyword>
<dbReference type="GO" id="GO:0000287">
    <property type="term" value="F:magnesium ion binding"/>
    <property type="evidence" value="ECO:0007669"/>
    <property type="project" value="TreeGrafter"/>
</dbReference>